<dbReference type="RefSeq" id="WP_295190635.1">
    <property type="nucleotide sequence ID" value="NZ_JAWJZA010000005.1"/>
</dbReference>
<sequence>MNIYFLNHSGFMLDDGIRCYVFDYFKDPEKRVDAMVAAGREMWFFVTHTHGDHYNPAILNFNQSTTRYIFHKDVAVVRDLTARAVAQNQSEMVNQTADTDNRTRINEELLTAMLPGETVTIEDTEITMFGSTDEGGSFLVKTPRDTFFHAGDLNWWHWLGDTPENIREAKDMAWRELSPLQGVTVDIGMFPVDNRLEDAMEWGVIEFLRRMTVTRAVIPMHLNGPRWKPSLYFKALFPDVPILNPSSEGEEFLNV</sequence>
<dbReference type="PANTHER" id="PTHR42967">
    <property type="entry name" value="METAL DEPENDENT HYDROLASE"/>
    <property type="match status" value="1"/>
</dbReference>
<evidence type="ECO:0000313" key="2">
    <source>
        <dbReference type="Proteomes" id="UP001272515"/>
    </source>
</evidence>
<name>A0ABU3Z7K4_9FIRM</name>
<dbReference type="Gene3D" id="3.60.15.10">
    <property type="entry name" value="Ribonuclease Z/Hydroxyacylglutathione hydrolase-like"/>
    <property type="match status" value="1"/>
</dbReference>
<comment type="caution">
    <text evidence="1">The sequence shown here is derived from an EMBL/GenBank/DDBJ whole genome shotgun (WGS) entry which is preliminary data.</text>
</comment>
<dbReference type="SUPFAM" id="SSF56281">
    <property type="entry name" value="Metallo-hydrolase/oxidoreductase"/>
    <property type="match status" value="1"/>
</dbReference>
<dbReference type="EMBL" id="JAWJZB010000002">
    <property type="protein sequence ID" value="MDV5087651.1"/>
    <property type="molecule type" value="Genomic_DNA"/>
</dbReference>
<keyword evidence="2" id="KW-1185">Reference proteome</keyword>
<accession>A0ABU3Z7K4</accession>
<gene>
    <name evidence="1" type="ORF">RVY80_02140</name>
</gene>
<dbReference type="PANTHER" id="PTHR42967:SF1">
    <property type="entry name" value="MBL FOLD METALLO-HYDROLASE"/>
    <property type="match status" value="1"/>
</dbReference>
<protein>
    <submittedName>
        <fullName evidence="1">MBL fold metallo-hydrolase</fullName>
    </submittedName>
</protein>
<dbReference type="Proteomes" id="UP001272515">
    <property type="component" value="Unassembled WGS sequence"/>
</dbReference>
<reference evidence="1 2" key="1">
    <citation type="submission" date="2023-10" db="EMBL/GenBank/DDBJ databases">
        <title>Veillonella sp. nov., isolated from a pig farm feces dump.</title>
        <authorList>
            <person name="Chang Y.-H."/>
        </authorList>
    </citation>
    <scope>NUCLEOTIDE SEQUENCE [LARGE SCALE GENOMIC DNA]</scope>
    <source>
        <strain evidence="1 2">YH-vei2233</strain>
    </source>
</reference>
<evidence type="ECO:0000313" key="1">
    <source>
        <dbReference type="EMBL" id="MDV5087651.1"/>
    </source>
</evidence>
<dbReference type="InterPro" id="IPR036866">
    <property type="entry name" value="RibonucZ/Hydroxyglut_hydro"/>
</dbReference>
<organism evidence="1 2">
    <name type="scientific">Veillonella absiana</name>
    <dbReference type="NCBI Taxonomy" id="3079305"/>
    <lineage>
        <taxon>Bacteria</taxon>
        <taxon>Bacillati</taxon>
        <taxon>Bacillota</taxon>
        <taxon>Negativicutes</taxon>
        <taxon>Veillonellales</taxon>
        <taxon>Veillonellaceae</taxon>
        <taxon>Veillonella</taxon>
    </lineage>
</organism>
<proteinExistence type="predicted"/>